<evidence type="ECO:0000256" key="1">
    <source>
        <dbReference type="SAM" id="MobiDB-lite"/>
    </source>
</evidence>
<protein>
    <recommendedName>
        <fullName evidence="4">Transposase</fullName>
    </recommendedName>
</protein>
<name>A0ABU4DK60_9ACTN</name>
<dbReference type="Proteomes" id="UP001185779">
    <property type="component" value="Unassembled WGS sequence"/>
</dbReference>
<reference evidence="2 3" key="1">
    <citation type="submission" date="2023-10" db="EMBL/GenBank/DDBJ databases">
        <title>Development of a sustainable strategy for remediation of hydrocarbon-contaminated territories based on the waste exchange concept.</title>
        <authorList>
            <person name="Krivoruchko A."/>
        </authorList>
    </citation>
    <scope>NUCLEOTIDE SEQUENCE [LARGE SCALE GENOMIC DNA]</scope>
    <source>
        <strain evidence="2 3">IEGM 1266</strain>
    </source>
</reference>
<organism evidence="2 3">
    <name type="scientific">Gordonia amicalis</name>
    <dbReference type="NCBI Taxonomy" id="89053"/>
    <lineage>
        <taxon>Bacteria</taxon>
        <taxon>Bacillati</taxon>
        <taxon>Actinomycetota</taxon>
        <taxon>Actinomycetes</taxon>
        <taxon>Mycobacteriales</taxon>
        <taxon>Gordoniaceae</taxon>
        <taxon>Gordonia</taxon>
    </lineage>
</organism>
<feature type="region of interest" description="Disordered" evidence="1">
    <location>
        <begin position="109"/>
        <end position="128"/>
    </location>
</feature>
<sequence>MSERLNLTINPTEQEWEAMETPFRRQGAKDPLISELREVLYAGPAWIGKARDGGGIAADRLQEIIDAAEAKADTLDHLPEGEHRNKAHAAATEAADAAKKLLAELNFGPGERGAHQADEHHQHNGVTV</sequence>
<evidence type="ECO:0000313" key="3">
    <source>
        <dbReference type="Proteomes" id="UP001185779"/>
    </source>
</evidence>
<gene>
    <name evidence="2" type="ORF">R3P94_22535</name>
</gene>
<proteinExistence type="predicted"/>
<comment type="caution">
    <text evidence="2">The sequence shown here is derived from an EMBL/GenBank/DDBJ whole genome shotgun (WGS) entry which is preliminary data.</text>
</comment>
<feature type="compositionally biased region" description="Basic and acidic residues" evidence="1">
    <location>
        <begin position="112"/>
        <end position="122"/>
    </location>
</feature>
<evidence type="ECO:0000313" key="2">
    <source>
        <dbReference type="EMBL" id="MDV6310045.1"/>
    </source>
</evidence>
<dbReference type="RefSeq" id="WP_317505735.1">
    <property type="nucleotide sequence ID" value="NZ_JAWLKI010000041.1"/>
</dbReference>
<keyword evidence="3" id="KW-1185">Reference proteome</keyword>
<dbReference type="EMBL" id="JAWLKI010000041">
    <property type="protein sequence ID" value="MDV6310045.1"/>
    <property type="molecule type" value="Genomic_DNA"/>
</dbReference>
<accession>A0ABU4DK60</accession>
<evidence type="ECO:0008006" key="4">
    <source>
        <dbReference type="Google" id="ProtNLM"/>
    </source>
</evidence>